<comment type="caution">
    <text evidence="2">The sequence shown here is derived from an EMBL/GenBank/DDBJ whole genome shotgun (WGS) entry which is preliminary data.</text>
</comment>
<keyword evidence="1" id="KW-0472">Membrane</keyword>
<keyword evidence="1" id="KW-1133">Transmembrane helix</keyword>
<evidence type="ECO:0000313" key="2">
    <source>
        <dbReference type="EMBL" id="KAH0858349.1"/>
    </source>
</evidence>
<proteinExistence type="predicted"/>
<evidence type="ECO:0000313" key="3">
    <source>
        <dbReference type="Proteomes" id="UP000824890"/>
    </source>
</evidence>
<organism evidence="2 3">
    <name type="scientific">Brassica napus</name>
    <name type="common">Rape</name>
    <dbReference type="NCBI Taxonomy" id="3708"/>
    <lineage>
        <taxon>Eukaryota</taxon>
        <taxon>Viridiplantae</taxon>
        <taxon>Streptophyta</taxon>
        <taxon>Embryophyta</taxon>
        <taxon>Tracheophyta</taxon>
        <taxon>Spermatophyta</taxon>
        <taxon>Magnoliopsida</taxon>
        <taxon>eudicotyledons</taxon>
        <taxon>Gunneridae</taxon>
        <taxon>Pentapetalae</taxon>
        <taxon>rosids</taxon>
        <taxon>malvids</taxon>
        <taxon>Brassicales</taxon>
        <taxon>Brassicaceae</taxon>
        <taxon>Brassiceae</taxon>
        <taxon>Brassica</taxon>
    </lineage>
</organism>
<feature type="transmembrane region" description="Helical" evidence="1">
    <location>
        <begin position="12"/>
        <end position="30"/>
    </location>
</feature>
<keyword evidence="3" id="KW-1185">Reference proteome</keyword>
<evidence type="ECO:0000256" key="1">
    <source>
        <dbReference type="SAM" id="Phobius"/>
    </source>
</evidence>
<sequence>SNTLLVRDDETTPFWTCFLHLLLLSSFFLLSMSLEPDTAPDTKDINQFNSLLPQALRLQVSKYRCMSLFPLLNPYFITRKDETNESPLKESVSSETHFTVVTQESLSYHYAAKRHHSEQRRW</sequence>
<protein>
    <submittedName>
        <fullName evidence="2">Uncharacterized protein</fullName>
    </submittedName>
</protein>
<name>A0ABQ7XQV3_BRANA</name>
<reference evidence="2 3" key="1">
    <citation type="submission" date="2021-05" db="EMBL/GenBank/DDBJ databases">
        <title>Genome Assembly of Synthetic Allotetraploid Brassica napus Reveals Homoeologous Exchanges between Subgenomes.</title>
        <authorList>
            <person name="Davis J.T."/>
        </authorList>
    </citation>
    <scope>NUCLEOTIDE SEQUENCE [LARGE SCALE GENOMIC DNA]</scope>
    <source>
        <strain evidence="3">cv. Da-Ae</strain>
        <tissue evidence="2">Seedling</tissue>
    </source>
</reference>
<dbReference type="EMBL" id="JAGKQM010000019">
    <property type="protein sequence ID" value="KAH0858349.1"/>
    <property type="molecule type" value="Genomic_DNA"/>
</dbReference>
<keyword evidence="1" id="KW-0812">Transmembrane</keyword>
<gene>
    <name evidence="2" type="ORF">HID58_086610</name>
</gene>
<accession>A0ABQ7XQV3</accession>
<dbReference type="Proteomes" id="UP000824890">
    <property type="component" value="Unassembled WGS sequence"/>
</dbReference>
<feature type="non-terminal residue" evidence="2">
    <location>
        <position position="1"/>
    </location>
</feature>